<dbReference type="FunFam" id="1.10.510.10:FF:000046">
    <property type="entry name" value="probable serine/threonine-protein kinase WNK9"/>
    <property type="match status" value="1"/>
</dbReference>
<dbReference type="Pfam" id="PF00069">
    <property type="entry name" value="Pkinase"/>
    <property type="match status" value="1"/>
</dbReference>
<evidence type="ECO:0000259" key="9">
    <source>
        <dbReference type="PROSITE" id="PS50011"/>
    </source>
</evidence>
<keyword evidence="6" id="KW-0067">ATP-binding</keyword>
<gene>
    <name evidence="10" type="ORF">MANES_15G028800v8</name>
</gene>
<evidence type="ECO:0000313" key="11">
    <source>
        <dbReference type="Proteomes" id="UP000091857"/>
    </source>
</evidence>
<dbReference type="Gene3D" id="1.10.510.10">
    <property type="entry name" value="Transferase(Phosphotransferase) domain 1"/>
    <property type="match status" value="1"/>
</dbReference>
<protein>
    <recommendedName>
        <fullName evidence="1">non-specific serine/threonine protein kinase</fullName>
        <ecNumber evidence="1">2.7.11.1</ecNumber>
    </recommendedName>
</protein>
<dbReference type="EC" id="2.7.11.1" evidence="1"/>
<dbReference type="GO" id="GO:0035556">
    <property type="term" value="P:intracellular signal transduction"/>
    <property type="evidence" value="ECO:0000318"/>
    <property type="project" value="GO_Central"/>
</dbReference>
<name>A0A2C9UDH0_MANES</name>
<dbReference type="SMART" id="SM00220">
    <property type="entry name" value="S_TKc"/>
    <property type="match status" value="1"/>
</dbReference>
<dbReference type="PANTHER" id="PTHR13902">
    <property type="entry name" value="SERINE/THREONINE-PROTEIN KINASE WNK WITH NO LYSINE -RELATED"/>
    <property type="match status" value="1"/>
</dbReference>
<dbReference type="STRING" id="3983.A0A2C9UDH0"/>
<comment type="caution">
    <text evidence="10">The sequence shown here is derived from an EMBL/GenBank/DDBJ whole genome shotgun (WGS) entry which is preliminary data.</text>
</comment>
<dbReference type="Proteomes" id="UP000091857">
    <property type="component" value="Chromosome 15"/>
</dbReference>
<evidence type="ECO:0000256" key="7">
    <source>
        <dbReference type="ARBA" id="ARBA00047899"/>
    </source>
</evidence>
<evidence type="ECO:0000256" key="8">
    <source>
        <dbReference type="ARBA" id="ARBA00048679"/>
    </source>
</evidence>
<dbReference type="GO" id="GO:0004674">
    <property type="term" value="F:protein serine/threonine kinase activity"/>
    <property type="evidence" value="ECO:0000318"/>
    <property type="project" value="GO_Central"/>
</dbReference>
<evidence type="ECO:0000256" key="6">
    <source>
        <dbReference type="ARBA" id="ARBA00022840"/>
    </source>
</evidence>
<dbReference type="InterPro" id="IPR008271">
    <property type="entry name" value="Ser/Thr_kinase_AS"/>
</dbReference>
<dbReference type="PROSITE" id="PS00108">
    <property type="entry name" value="PROTEIN_KINASE_ST"/>
    <property type="match status" value="1"/>
</dbReference>
<dbReference type="FunFam" id="3.30.200.20:FF:000075">
    <property type="entry name" value="Probable serine/threonine-protein kinase WNK1"/>
    <property type="match status" value="1"/>
</dbReference>
<keyword evidence="2" id="KW-0723">Serine/threonine-protein kinase</keyword>
<dbReference type="AlphaFoldDB" id="A0A2C9UDH0"/>
<comment type="catalytic activity">
    <reaction evidence="7">
        <text>L-threonyl-[protein] + ATP = O-phospho-L-threonyl-[protein] + ADP + H(+)</text>
        <dbReference type="Rhea" id="RHEA:46608"/>
        <dbReference type="Rhea" id="RHEA-COMP:11060"/>
        <dbReference type="Rhea" id="RHEA-COMP:11605"/>
        <dbReference type="ChEBI" id="CHEBI:15378"/>
        <dbReference type="ChEBI" id="CHEBI:30013"/>
        <dbReference type="ChEBI" id="CHEBI:30616"/>
        <dbReference type="ChEBI" id="CHEBI:61977"/>
        <dbReference type="ChEBI" id="CHEBI:456216"/>
        <dbReference type="EC" id="2.7.11.1"/>
    </reaction>
</comment>
<dbReference type="Gramene" id="Manes.15G028800.1.v8.1">
    <property type="protein sequence ID" value="Manes.15G028800.1.v8.1.CDS"/>
    <property type="gene ID" value="Manes.15G028800.v8.1"/>
</dbReference>
<dbReference type="GO" id="GO:0005737">
    <property type="term" value="C:cytoplasm"/>
    <property type="evidence" value="ECO:0000318"/>
    <property type="project" value="GO_Central"/>
</dbReference>
<keyword evidence="11" id="KW-1185">Reference proteome</keyword>
<keyword evidence="5" id="KW-0418">Kinase</keyword>
<dbReference type="Gene3D" id="3.30.200.20">
    <property type="entry name" value="Phosphorylase Kinase, domain 1"/>
    <property type="match status" value="1"/>
</dbReference>
<dbReference type="InterPro" id="IPR000719">
    <property type="entry name" value="Prot_kinase_dom"/>
</dbReference>
<reference evidence="11" key="1">
    <citation type="journal article" date="2016" name="Nat. Biotechnol.">
        <title>Sequencing wild and cultivated cassava and related species reveals extensive interspecific hybridization and genetic diversity.</title>
        <authorList>
            <person name="Bredeson J.V."/>
            <person name="Lyons J.B."/>
            <person name="Prochnik S.E."/>
            <person name="Wu G.A."/>
            <person name="Ha C.M."/>
            <person name="Edsinger-Gonzales E."/>
            <person name="Grimwood J."/>
            <person name="Schmutz J."/>
            <person name="Rabbi I.Y."/>
            <person name="Egesi C."/>
            <person name="Nauluvula P."/>
            <person name="Lebot V."/>
            <person name="Ndunguru J."/>
            <person name="Mkamilo G."/>
            <person name="Bart R.S."/>
            <person name="Setter T.L."/>
            <person name="Gleadow R.M."/>
            <person name="Kulakow P."/>
            <person name="Ferguson M.E."/>
            <person name="Rounsley S."/>
            <person name="Rokhsar D.S."/>
        </authorList>
    </citation>
    <scope>NUCLEOTIDE SEQUENCE [LARGE SCALE GENOMIC DNA]</scope>
    <source>
        <strain evidence="11">cv. AM560-2</strain>
    </source>
</reference>
<dbReference type="InterPro" id="IPR011009">
    <property type="entry name" value="Kinase-like_dom_sf"/>
</dbReference>
<keyword evidence="4" id="KW-0547">Nucleotide-binding</keyword>
<dbReference type="Gene3D" id="3.10.20.90">
    <property type="entry name" value="Phosphatidylinositol 3-kinase Catalytic Subunit, Chain A, domain 1"/>
    <property type="match status" value="1"/>
</dbReference>
<dbReference type="SUPFAM" id="SSF56112">
    <property type="entry name" value="Protein kinase-like (PK-like)"/>
    <property type="match status" value="1"/>
</dbReference>
<evidence type="ECO:0000256" key="3">
    <source>
        <dbReference type="ARBA" id="ARBA00022679"/>
    </source>
</evidence>
<dbReference type="InterPro" id="IPR050588">
    <property type="entry name" value="WNK_Ser-Thr_kinase"/>
</dbReference>
<proteinExistence type="predicted"/>
<evidence type="ECO:0000256" key="4">
    <source>
        <dbReference type="ARBA" id="ARBA00022741"/>
    </source>
</evidence>
<evidence type="ECO:0000256" key="1">
    <source>
        <dbReference type="ARBA" id="ARBA00012513"/>
    </source>
</evidence>
<evidence type="ECO:0000256" key="2">
    <source>
        <dbReference type="ARBA" id="ARBA00022527"/>
    </source>
</evidence>
<sequence>MNSPASLKPDSDEFVEIDPTGRYGRYNEILGKGASKTVYKAFDEYEGIEVAWNQVKLYDFLQSPEDLERLYCEIHLLKTLKHENIMKFYTSWVDAANRNINFVTEMFTSGTLRQYRLKHKRVNIRAVKHWCRQILKGLLYLHSHNPPIIHRDLKCDNIFVNGNQGEVKIGDLGLAAILKKSYAARCVGTPEFMAPEVYEEEYNELVDIYSFGMCVLEMVTFEYPYSECNHPAQIYKKVISGKRPDALYKIKDPEVRQFVDKCLATVSSRLSARELLEDPFLQIDDYGYDLRYLDYQGDSNKTVALVRQPYYGINHTNNSLTNGYAHYLGYDPENELEYHNVEYEPSDIDLFSCQEDEHLENVTTIKGRRREDDGIFLRLRIADEEGRIRNIYFPFDIEVDTALSVAAEMASELDITDQDVLKIADMIDGEITSLVPEWKRRQEKEETQQCTNANFCQNCASHSYMLDYVSSNIPGAKNLQVLQCSKHGCANVHGRFEEITYQVEGPEKCSSTDCAPVESSQSNGINYTDIWAQRDAPESSSEGSREIHCDDEGNDAVDQLLLEKEETVINMGSICESNRTICISSSSSAAYAHWDDYENEIRKELRWLKAKYQMQLRDLRDQQLRVKDDQDHKIHNGVHVPSTLAKVKREKYKPSLKSLPSERHLSSTFLTDAEKRCANSEYQLVQSFEAINREHSPEQTVTAKSFYAGDLLPYPLHRATSLPVDALDV</sequence>
<dbReference type="Gramene" id="Manes.15G028800.3.v8.1">
    <property type="protein sequence ID" value="Manes.15G028800.3.v8.1.CDS"/>
    <property type="gene ID" value="Manes.15G028800.v8.1"/>
</dbReference>
<organism evidence="10 11">
    <name type="scientific">Manihot esculenta</name>
    <name type="common">Cassava</name>
    <name type="synonym">Jatropha manihot</name>
    <dbReference type="NCBI Taxonomy" id="3983"/>
    <lineage>
        <taxon>Eukaryota</taxon>
        <taxon>Viridiplantae</taxon>
        <taxon>Streptophyta</taxon>
        <taxon>Embryophyta</taxon>
        <taxon>Tracheophyta</taxon>
        <taxon>Spermatophyta</taxon>
        <taxon>Magnoliopsida</taxon>
        <taxon>eudicotyledons</taxon>
        <taxon>Gunneridae</taxon>
        <taxon>Pentapetalae</taxon>
        <taxon>rosids</taxon>
        <taxon>fabids</taxon>
        <taxon>Malpighiales</taxon>
        <taxon>Euphorbiaceae</taxon>
        <taxon>Crotonoideae</taxon>
        <taxon>Manihoteae</taxon>
        <taxon>Manihot</taxon>
    </lineage>
</organism>
<dbReference type="PROSITE" id="PS50011">
    <property type="entry name" value="PROTEIN_KINASE_DOM"/>
    <property type="match status" value="1"/>
</dbReference>
<dbReference type="CDD" id="cd13983">
    <property type="entry name" value="STKc_WNK"/>
    <property type="match status" value="1"/>
</dbReference>
<keyword evidence="3" id="KW-0808">Transferase</keyword>
<evidence type="ECO:0000256" key="5">
    <source>
        <dbReference type="ARBA" id="ARBA00022777"/>
    </source>
</evidence>
<evidence type="ECO:0000313" key="10">
    <source>
        <dbReference type="EMBL" id="OAY27944.1"/>
    </source>
</evidence>
<dbReference type="EMBL" id="CM004401">
    <property type="protein sequence ID" value="OAY27944.1"/>
    <property type="molecule type" value="Genomic_DNA"/>
</dbReference>
<dbReference type="GO" id="GO:0005524">
    <property type="term" value="F:ATP binding"/>
    <property type="evidence" value="ECO:0007669"/>
    <property type="project" value="UniProtKB-KW"/>
</dbReference>
<accession>A0A2C9UDH0</accession>
<comment type="catalytic activity">
    <reaction evidence="8">
        <text>L-seryl-[protein] + ATP = O-phospho-L-seryl-[protein] + ADP + H(+)</text>
        <dbReference type="Rhea" id="RHEA:17989"/>
        <dbReference type="Rhea" id="RHEA-COMP:9863"/>
        <dbReference type="Rhea" id="RHEA-COMP:11604"/>
        <dbReference type="ChEBI" id="CHEBI:15378"/>
        <dbReference type="ChEBI" id="CHEBI:29999"/>
        <dbReference type="ChEBI" id="CHEBI:30616"/>
        <dbReference type="ChEBI" id="CHEBI:83421"/>
        <dbReference type="ChEBI" id="CHEBI:456216"/>
        <dbReference type="EC" id="2.7.11.1"/>
    </reaction>
</comment>
<feature type="domain" description="Protein kinase" evidence="9">
    <location>
        <begin position="24"/>
        <end position="281"/>
    </location>
</feature>
<dbReference type="OrthoDB" id="4062651at2759"/>